<dbReference type="SUPFAM" id="SSF56281">
    <property type="entry name" value="Metallo-hydrolase/oxidoreductase"/>
    <property type="match status" value="1"/>
</dbReference>
<dbReference type="PANTHER" id="PTHR13754:SF18">
    <property type="entry name" value="7,8-DIHYDROPTERIN-6-METHYL-4-(BETA-D-RIBOFURANOSYL)-AMINOBENZENE-5'-PHOSPHATE SYNTHASE"/>
    <property type="match status" value="1"/>
</dbReference>
<dbReference type="GO" id="GO:0016740">
    <property type="term" value="F:transferase activity"/>
    <property type="evidence" value="ECO:0007669"/>
    <property type="project" value="TreeGrafter"/>
</dbReference>
<evidence type="ECO:0000313" key="2">
    <source>
        <dbReference type="EMBL" id="KUG29998.1"/>
    </source>
</evidence>
<dbReference type="InterPro" id="IPR041712">
    <property type="entry name" value="DHPS-like_MBL-fold"/>
</dbReference>
<protein>
    <submittedName>
        <fullName evidence="2">7,8 dihydropteroate synthase (Methanopterin)</fullName>
    </submittedName>
</protein>
<dbReference type="EMBL" id="LNQE01000011">
    <property type="protein sequence ID" value="KUG29998.1"/>
    <property type="molecule type" value="Genomic_DNA"/>
</dbReference>
<organism evidence="2">
    <name type="scientific">hydrocarbon metagenome</name>
    <dbReference type="NCBI Taxonomy" id="938273"/>
    <lineage>
        <taxon>unclassified sequences</taxon>
        <taxon>metagenomes</taxon>
        <taxon>ecological metagenomes</taxon>
    </lineage>
</organism>
<dbReference type="PANTHER" id="PTHR13754">
    <property type="entry name" value="METALLO-BETA-LACTAMASE SUPERFAMILY PROTEIN"/>
    <property type="match status" value="1"/>
</dbReference>
<evidence type="ECO:0000256" key="1">
    <source>
        <dbReference type="SAM" id="MobiDB-lite"/>
    </source>
</evidence>
<accession>A0A0W8GAB9</accession>
<dbReference type="Gene3D" id="3.60.15.10">
    <property type="entry name" value="Ribonuclease Z/Hydroxyacylglutathione hydrolase-like"/>
    <property type="match status" value="1"/>
</dbReference>
<comment type="caution">
    <text evidence="2">The sequence shown here is derived from an EMBL/GenBank/DDBJ whole genome shotgun (WGS) entry which is preliminary data.</text>
</comment>
<proteinExistence type="predicted"/>
<gene>
    <name evidence="2" type="ORF">ASZ90_000113</name>
</gene>
<dbReference type="InterPro" id="IPR036866">
    <property type="entry name" value="RibonucZ/Hydroxyglut_hydro"/>
</dbReference>
<dbReference type="CDD" id="cd07713">
    <property type="entry name" value="DHPS-like_MBL-fold"/>
    <property type="match status" value="1"/>
</dbReference>
<dbReference type="AlphaFoldDB" id="A0A0W8GAB9"/>
<sequence length="156" mass="16431">MALTERLVFLGEIPRHFDFESAPPPGDRLRRAGHDLPAPGQAPDPDLPDTLADDTALAYASPDGLVILTGCAHAGVCNIVRHARRVCGETRIRDIVGGLHLLDASPARLEATGRCLAEAAPAAVHPCHCTDLAAKIVLSRFVPVSETGSGLVLDYA</sequence>
<feature type="region of interest" description="Disordered" evidence="1">
    <location>
        <begin position="20"/>
        <end position="48"/>
    </location>
</feature>
<dbReference type="InterPro" id="IPR052926">
    <property type="entry name" value="Metallo-beta-lactamase_dom"/>
</dbReference>
<reference evidence="2" key="1">
    <citation type="journal article" date="2015" name="Proc. Natl. Acad. Sci. U.S.A.">
        <title>Networks of energetic and metabolic interactions define dynamics in microbial communities.</title>
        <authorList>
            <person name="Embree M."/>
            <person name="Liu J.K."/>
            <person name="Al-Bassam M.M."/>
            <person name="Zengler K."/>
        </authorList>
    </citation>
    <scope>NUCLEOTIDE SEQUENCE</scope>
</reference>
<name>A0A0W8GAB9_9ZZZZ</name>